<dbReference type="PANTHER" id="PTHR47739:SF1">
    <property type="entry name" value="TRNA1(VAL) (ADENINE(37)-N6)-METHYLTRANSFERASE"/>
    <property type="match status" value="1"/>
</dbReference>
<dbReference type="AlphaFoldDB" id="A0A3M9ND96"/>
<dbReference type="Pfam" id="PF05175">
    <property type="entry name" value="MTS"/>
    <property type="match status" value="1"/>
</dbReference>
<dbReference type="CDD" id="cd02440">
    <property type="entry name" value="AdoMet_MTases"/>
    <property type="match status" value="1"/>
</dbReference>
<evidence type="ECO:0000313" key="8">
    <source>
        <dbReference type="EMBL" id="RNI35183.1"/>
    </source>
</evidence>
<dbReference type="InterPro" id="IPR029063">
    <property type="entry name" value="SAM-dependent_MTases_sf"/>
</dbReference>
<comment type="similarity">
    <text evidence="6">Belongs to the methyltransferase superfamily. tRNA (adenine-N(6)-)-methyltransferase family.</text>
</comment>
<dbReference type="GO" id="GO:0005737">
    <property type="term" value="C:cytoplasm"/>
    <property type="evidence" value="ECO:0007669"/>
    <property type="project" value="UniProtKB-SubCell"/>
</dbReference>
<dbReference type="InterPro" id="IPR007848">
    <property type="entry name" value="Small_mtfrase_dom"/>
</dbReference>
<keyword evidence="5 6" id="KW-0819">tRNA processing</keyword>
<evidence type="ECO:0000256" key="6">
    <source>
        <dbReference type="HAMAP-Rule" id="MF_01872"/>
    </source>
</evidence>
<dbReference type="HAMAP" id="MF_01872">
    <property type="entry name" value="tRNA_methyltr_YfiC"/>
    <property type="match status" value="1"/>
</dbReference>
<dbReference type="InterPro" id="IPR022882">
    <property type="entry name" value="tRNA_adenine-N6_MeTrfase"/>
</dbReference>
<name>A0A3M9ND96_9BACT</name>
<evidence type="ECO:0000256" key="4">
    <source>
        <dbReference type="ARBA" id="ARBA00022691"/>
    </source>
</evidence>
<dbReference type="RefSeq" id="WP_123121170.1">
    <property type="nucleotide sequence ID" value="NZ_RJJR01000011.1"/>
</dbReference>
<evidence type="ECO:0000256" key="5">
    <source>
        <dbReference type="ARBA" id="ARBA00022694"/>
    </source>
</evidence>
<keyword evidence="4 6" id="KW-0949">S-adenosyl-L-methionine</keyword>
<keyword evidence="3 6" id="KW-0808">Transferase</keyword>
<dbReference type="Gene3D" id="3.40.50.150">
    <property type="entry name" value="Vaccinia Virus protein VP39"/>
    <property type="match status" value="1"/>
</dbReference>
<keyword evidence="1 6" id="KW-0963">Cytoplasm</keyword>
<dbReference type="GO" id="GO:0003676">
    <property type="term" value="F:nucleic acid binding"/>
    <property type="evidence" value="ECO:0007669"/>
    <property type="project" value="InterPro"/>
</dbReference>
<dbReference type="GO" id="GO:0016430">
    <property type="term" value="F:tRNA (adenine-N6)-methyltransferase activity"/>
    <property type="evidence" value="ECO:0007669"/>
    <property type="project" value="UniProtKB-UniRule"/>
</dbReference>
<sequence length="238" mass="27550">MRNNYFQFKQFTIQQEKSSMKICTDSCLFGAWVAEKMERKFIEPQSILDIGTGTGLLSLMAAQKCEAKIDAIEIDKDSYLQAKGNFSASKWSPRLQILHADATMQVDEKKYDLIICNPPFYENDLTSSDRRKNIAKHHEALTLEDLIAIIQNKLSENGGFAVLLPFHRVEYFKQLATRNNFFVADEVQVKQTPQHPCFRGFLSFTAKKVPHIIHELIIKDKEGKYTAEFNYFLQDYYL</sequence>
<dbReference type="Proteomes" id="UP000267223">
    <property type="component" value="Unassembled WGS sequence"/>
</dbReference>
<proteinExistence type="inferred from homology"/>
<dbReference type="InterPro" id="IPR050210">
    <property type="entry name" value="tRNA_Adenine-N(6)_MTase"/>
</dbReference>
<comment type="subcellular location">
    <subcellularLocation>
        <location evidence="6">Cytoplasm</location>
    </subcellularLocation>
</comment>
<gene>
    <name evidence="8" type="ORF">EFY79_13040</name>
</gene>
<dbReference type="GO" id="GO:0008033">
    <property type="term" value="P:tRNA processing"/>
    <property type="evidence" value="ECO:0007669"/>
    <property type="project" value="UniProtKB-UniRule"/>
</dbReference>
<evidence type="ECO:0000259" key="7">
    <source>
        <dbReference type="Pfam" id="PF05175"/>
    </source>
</evidence>
<dbReference type="GO" id="GO:0000179">
    <property type="term" value="F:rRNA (adenine-N6,N6-)-dimethyltransferase activity"/>
    <property type="evidence" value="ECO:0007669"/>
    <property type="project" value="InterPro"/>
</dbReference>
<feature type="domain" description="Methyltransferase small" evidence="7">
    <location>
        <begin position="37"/>
        <end position="143"/>
    </location>
</feature>
<accession>A0A3M9ND96</accession>
<dbReference type="InterPro" id="IPR002052">
    <property type="entry name" value="DNA_methylase_N6_adenine_CS"/>
</dbReference>
<reference evidence="8 9" key="1">
    <citation type="submission" date="2018-11" db="EMBL/GenBank/DDBJ databases">
        <title>Draft genome sequence of Ferruginibacter sp. BO-59.</title>
        <authorList>
            <person name="Im W.T."/>
        </authorList>
    </citation>
    <scope>NUCLEOTIDE SEQUENCE [LARGE SCALE GENOMIC DNA]</scope>
    <source>
        <strain evidence="8 9">BO-59</strain>
    </source>
</reference>
<dbReference type="PROSITE" id="PS00092">
    <property type="entry name" value="N6_MTASE"/>
    <property type="match status" value="1"/>
</dbReference>
<evidence type="ECO:0000256" key="1">
    <source>
        <dbReference type="ARBA" id="ARBA00022490"/>
    </source>
</evidence>
<evidence type="ECO:0000256" key="3">
    <source>
        <dbReference type="ARBA" id="ARBA00022679"/>
    </source>
</evidence>
<dbReference type="PROSITE" id="PS01131">
    <property type="entry name" value="RRNA_A_DIMETH"/>
    <property type="match status" value="1"/>
</dbReference>
<dbReference type="PANTHER" id="PTHR47739">
    <property type="entry name" value="TRNA1(VAL) (ADENINE(37)-N6)-METHYLTRANSFERASE"/>
    <property type="match status" value="1"/>
</dbReference>
<evidence type="ECO:0000256" key="2">
    <source>
        <dbReference type="ARBA" id="ARBA00022603"/>
    </source>
</evidence>
<comment type="catalytic activity">
    <reaction evidence="6">
        <text>adenosine(37) in tRNA1(Val) + S-adenosyl-L-methionine = N(6)-methyladenosine(37) in tRNA1(Val) + S-adenosyl-L-homocysteine + H(+)</text>
        <dbReference type="Rhea" id="RHEA:43160"/>
        <dbReference type="Rhea" id="RHEA-COMP:10369"/>
        <dbReference type="Rhea" id="RHEA-COMP:10370"/>
        <dbReference type="ChEBI" id="CHEBI:15378"/>
        <dbReference type="ChEBI" id="CHEBI:57856"/>
        <dbReference type="ChEBI" id="CHEBI:59789"/>
        <dbReference type="ChEBI" id="CHEBI:74411"/>
        <dbReference type="ChEBI" id="CHEBI:74449"/>
        <dbReference type="EC" id="2.1.1.223"/>
    </reaction>
</comment>
<organism evidence="8 9">
    <name type="scientific">Hanamia caeni</name>
    <dbReference type="NCBI Taxonomy" id="2294116"/>
    <lineage>
        <taxon>Bacteria</taxon>
        <taxon>Pseudomonadati</taxon>
        <taxon>Bacteroidota</taxon>
        <taxon>Chitinophagia</taxon>
        <taxon>Chitinophagales</taxon>
        <taxon>Chitinophagaceae</taxon>
        <taxon>Hanamia</taxon>
    </lineage>
</organism>
<keyword evidence="2 6" id="KW-0489">Methyltransferase</keyword>
<keyword evidence="9" id="KW-1185">Reference proteome</keyword>
<dbReference type="EMBL" id="RJJR01000011">
    <property type="protein sequence ID" value="RNI35183.1"/>
    <property type="molecule type" value="Genomic_DNA"/>
</dbReference>
<dbReference type="InterPro" id="IPR020596">
    <property type="entry name" value="rRNA_Ade_Mease_Trfase_CS"/>
</dbReference>
<comment type="caution">
    <text evidence="8">The sequence shown here is derived from an EMBL/GenBank/DDBJ whole genome shotgun (WGS) entry which is preliminary data.</text>
</comment>
<evidence type="ECO:0000313" key="9">
    <source>
        <dbReference type="Proteomes" id="UP000267223"/>
    </source>
</evidence>
<dbReference type="SUPFAM" id="SSF53335">
    <property type="entry name" value="S-adenosyl-L-methionine-dependent methyltransferases"/>
    <property type="match status" value="1"/>
</dbReference>
<dbReference type="EC" id="2.1.1.223" evidence="6"/>
<protein>
    <recommendedName>
        <fullName evidence="6">tRNA1(Val) (adenine(37)-N6)-methyltransferase</fullName>
        <ecNumber evidence="6">2.1.1.223</ecNumber>
    </recommendedName>
    <alternativeName>
        <fullName evidence="6">tRNA m6A37 methyltransferase</fullName>
    </alternativeName>
</protein>
<comment type="function">
    <text evidence="6">Specifically methylates the adenine in position 37 of tRNA(1)(Val) (anticodon cmo5UAC).</text>
</comment>